<dbReference type="Proteomes" id="UP000000758">
    <property type="component" value="Chromosome"/>
</dbReference>
<sequence length="177" mass="19314">MVRPVIIALGAVPAIVAVLIAIPLLTQPEIPSSAANPSDRIEIEYTRHQLRTVSHGVTERTGSHLTEILIIDDDGSLRYTVTEDGVPVPEVAGSIDGPTLKRLEALIKETGFLAMPSDSFPITEGIDEYQKSSVRVTLNGVRNQIHWPEQNATERTIPPIVTRVGEELDAIMDSMRS</sequence>
<dbReference type="AlphaFoldDB" id="A0RTP8"/>
<proteinExistence type="predicted"/>
<dbReference type="EnsemblBacteria" id="ABK76715">
    <property type="protein sequence ID" value="ABK76715"/>
    <property type="gene ID" value="CENSYa_0069"/>
</dbReference>
<evidence type="ECO:0000313" key="1">
    <source>
        <dbReference type="EMBL" id="ABK76715.1"/>
    </source>
</evidence>
<accession>A0RTP8</accession>
<gene>
    <name evidence="1" type="ordered locus">CENSYa_0069</name>
</gene>
<name>A0RTP8_CENSY</name>
<keyword evidence="2" id="KW-1185">Reference proteome</keyword>
<dbReference type="KEGG" id="csy:CENSYa_0069"/>
<dbReference type="HOGENOM" id="CLU_1514543_0_0_2"/>
<organism evidence="1 2">
    <name type="scientific">Cenarchaeum symbiosum (strain A)</name>
    <dbReference type="NCBI Taxonomy" id="414004"/>
    <lineage>
        <taxon>Archaea</taxon>
        <taxon>Nitrososphaerota</taxon>
        <taxon>Candidatus Cenarchaeales</taxon>
        <taxon>Candidatus Cenarchaeaceae</taxon>
        <taxon>Candidatus Cenarchaeum</taxon>
    </lineage>
</organism>
<dbReference type="EMBL" id="DP000238">
    <property type="protein sequence ID" value="ABK76715.1"/>
    <property type="molecule type" value="Genomic_DNA"/>
</dbReference>
<dbReference type="PATRIC" id="fig|414004.10.peg.59"/>
<dbReference type="STRING" id="414004.CENSYa_0069"/>
<evidence type="ECO:0000313" key="2">
    <source>
        <dbReference type="Proteomes" id="UP000000758"/>
    </source>
</evidence>
<protein>
    <submittedName>
        <fullName evidence="1">Uncharacterized protein</fullName>
    </submittedName>
</protein>
<reference evidence="1 2" key="1">
    <citation type="journal article" date="2006" name="Proc. Natl. Acad. Sci. U.S.A.">
        <title>Genomic analysis of the uncultivated marine crenarchaeote Cenarchaeum symbiosum.</title>
        <authorList>
            <person name="Hallam S.J."/>
            <person name="Konstantinidis K.T."/>
            <person name="Putnam N."/>
            <person name="Schleper C."/>
            <person name="Watanabe Y."/>
            <person name="Sugahara J."/>
            <person name="Preston C."/>
            <person name="de la Torre J."/>
            <person name="Richardson P.M."/>
            <person name="DeLong E.F."/>
        </authorList>
    </citation>
    <scope>NUCLEOTIDE SEQUENCE [LARGE SCALE GENOMIC DNA]</scope>
    <source>
        <strain evidence="2">A</strain>
    </source>
</reference>